<dbReference type="PANTHER" id="PTHR30203:SF30">
    <property type="entry name" value="OUTER MEMBRANE PROTEIN-RELATED"/>
    <property type="match status" value="1"/>
</dbReference>
<dbReference type="SUPFAM" id="SSF56954">
    <property type="entry name" value="Outer membrane efflux proteins (OEP)"/>
    <property type="match status" value="1"/>
</dbReference>
<proteinExistence type="inferred from homology"/>
<dbReference type="Gene3D" id="1.20.1600.10">
    <property type="entry name" value="Outer membrane efflux proteins (OEP)"/>
    <property type="match status" value="1"/>
</dbReference>
<dbReference type="OrthoDB" id="7181739at2"/>
<sequence length="450" mass="47822">MTLNLRKYLAAFSFLVVAGCSVVGPGYVPPKAEASAQFVGGGSSALMDAAQVAWWKSLKEPLLNELIAKGLAQNLDIAASLERIEAARAQLGQTGENSQVTGGIGVQSTRRDAGVGRVRTNAVSGDANFVFDLFGGFRRGVEQAEAGLEQAQFNASTVRLGYLAELTSSYVNARYFQNAAEISRRTVASQNRTLELVRIRLDAGDASQLEVQQARQVLDRSKADLPILRANFEANVFRMATLLAQPAGPLLVQMQRGARLPSPNRIGKTGVPADLVRNRPDIRAAERALAAATAGIGVAEAQLYPSLNLRGDIAISSQGTWSFGPAIALPVLNRGVLAARRNAAISQAKQAEIEWRSAVLSATEDVQTSLSLLQGLNGQVAAFRRVTDASTNLVALSRASYENGASPITDVLDAETALSSSRFSLLGARRDLVLAWVELQVATGKGWLAP</sequence>
<dbReference type="Pfam" id="PF02321">
    <property type="entry name" value="OEP"/>
    <property type="match status" value="2"/>
</dbReference>
<protein>
    <submittedName>
        <fullName evidence="3">Toluene efflux pump outer membrane protein TtgC</fullName>
    </submittedName>
</protein>
<dbReference type="Gene3D" id="2.20.200.10">
    <property type="entry name" value="Outer membrane efflux proteins (OEP)"/>
    <property type="match status" value="1"/>
</dbReference>
<dbReference type="NCBIfam" id="TIGR01845">
    <property type="entry name" value="outer_NodT"/>
    <property type="match status" value="1"/>
</dbReference>
<keyword evidence="2" id="KW-1134">Transmembrane beta strand</keyword>
<dbReference type="InterPro" id="IPR003423">
    <property type="entry name" value="OMP_efflux"/>
</dbReference>
<keyword evidence="2" id="KW-0472">Membrane</keyword>
<dbReference type="InterPro" id="IPR010131">
    <property type="entry name" value="MdtP/NodT-like"/>
</dbReference>
<dbReference type="GO" id="GO:0005886">
    <property type="term" value="C:plasma membrane"/>
    <property type="evidence" value="ECO:0007669"/>
    <property type="project" value="UniProtKB-SubCell"/>
</dbReference>
<evidence type="ECO:0000256" key="1">
    <source>
        <dbReference type="ARBA" id="ARBA00007613"/>
    </source>
</evidence>
<dbReference type="PROSITE" id="PS51257">
    <property type="entry name" value="PROKAR_LIPOPROTEIN"/>
    <property type="match status" value="1"/>
</dbReference>
<evidence type="ECO:0000313" key="3">
    <source>
        <dbReference type="EMBL" id="SPH22709.1"/>
    </source>
</evidence>
<organism evidence="3 4">
    <name type="scientific">Ascidiaceihabitans donghaensis</name>
    <dbReference type="NCBI Taxonomy" id="1510460"/>
    <lineage>
        <taxon>Bacteria</taxon>
        <taxon>Pseudomonadati</taxon>
        <taxon>Pseudomonadota</taxon>
        <taxon>Alphaproteobacteria</taxon>
        <taxon>Rhodobacterales</taxon>
        <taxon>Paracoccaceae</taxon>
        <taxon>Ascidiaceihabitans</taxon>
    </lineage>
</organism>
<dbReference type="GO" id="GO:0015562">
    <property type="term" value="F:efflux transmembrane transporter activity"/>
    <property type="evidence" value="ECO:0007669"/>
    <property type="project" value="InterPro"/>
</dbReference>
<name>A0A2R8BHW0_9RHOB</name>
<keyword evidence="4" id="KW-1185">Reference proteome</keyword>
<comment type="subcellular location">
    <subcellularLocation>
        <location evidence="2">Cell membrane</location>
        <topology evidence="2">Lipid-anchor</topology>
    </subcellularLocation>
</comment>
<reference evidence="3 4" key="1">
    <citation type="submission" date="2018-03" db="EMBL/GenBank/DDBJ databases">
        <authorList>
            <person name="Keele B.F."/>
        </authorList>
    </citation>
    <scope>NUCLEOTIDE SEQUENCE [LARGE SCALE GENOMIC DNA]</scope>
    <source>
        <strain evidence="3 4">CECT 8599</strain>
    </source>
</reference>
<keyword evidence="2" id="KW-0449">Lipoprotein</keyword>
<accession>A0A2R8BHW0</accession>
<keyword evidence="2" id="KW-0564">Palmitate</keyword>
<keyword evidence="2" id="KW-0812">Transmembrane</keyword>
<dbReference type="AlphaFoldDB" id="A0A2R8BHW0"/>
<dbReference type="EMBL" id="OMOR01000001">
    <property type="protein sequence ID" value="SPH22709.1"/>
    <property type="molecule type" value="Genomic_DNA"/>
</dbReference>
<evidence type="ECO:0000313" key="4">
    <source>
        <dbReference type="Proteomes" id="UP000244880"/>
    </source>
</evidence>
<dbReference type="Proteomes" id="UP000244880">
    <property type="component" value="Unassembled WGS sequence"/>
</dbReference>
<evidence type="ECO:0000256" key="2">
    <source>
        <dbReference type="RuleBase" id="RU362097"/>
    </source>
</evidence>
<comment type="similarity">
    <text evidence="1 2">Belongs to the outer membrane factor (OMF) (TC 1.B.17) family.</text>
</comment>
<dbReference type="PANTHER" id="PTHR30203">
    <property type="entry name" value="OUTER MEMBRANE CATION EFFLUX PROTEIN"/>
    <property type="match status" value="1"/>
</dbReference>
<gene>
    <name evidence="3" type="primary">ttgC</name>
    <name evidence="3" type="ORF">ASD8599_03454</name>
</gene>
<dbReference type="RefSeq" id="WP_108829624.1">
    <property type="nucleotide sequence ID" value="NZ_OMOR01000001.1"/>
</dbReference>